<dbReference type="AlphaFoldDB" id="A0A6C0LXV9"/>
<keyword evidence="1" id="KW-1133">Transmembrane helix</keyword>
<keyword evidence="1" id="KW-0812">Transmembrane</keyword>
<name>A0A6C0LXV9_9ZZZZ</name>
<keyword evidence="1" id="KW-0472">Membrane</keyword>
<proteinExistence type="predicted"/>
<protein>
    <submittedName>
        <fullName evidence="2">Uncharacterized protein</fullName>
    </submittedName>
</protein>
<evidence type="ECO:0000313" key="2">
    <source>
        <dbReference type="EMBL" id="QHU35599.1"/>
    </source>
</evidence>
<feature type="transmembrane region" description="Helical" evidence="1">
    <location>
        <begin position="6"/>
        <end position="26"/>
    </location>
</feature>
<accession>A0A6C0LXV9</accession>
<evidence type="ECO:0000256" key="1">
    <source>
        <dbReference type="SAM" id="Phobius"/>
    </source>
</evidence>
<sequence length="185" mass="20447">MSKKSNTIAAIVVGAAVIITIIALLMSRKEKFGWAYSPVIPAPNGVDLRLKDPNVVSRDYELVGSSDLPVDTSNTGVVNTADLLPKMGASATIYDKDVTDPKTYIHRPAPRVILQGRLYAASDKYRGDIYINPNQPSPWARTVSDYNASDGYNDNAYFSEFGKMKYEMLTRGREFNIANEETIMS</sequence>
<dbReference type="EMBL" id="MN740609">
    <property type="protein sequence ID" value="QHU35599.1"/>
    <property type="molecule type" value="Genomic_DNA"/>
</dbReference>
<organism evidence="2">
    <name type="scientific">viral metagenome</name>
    <dbReference type="NCBI Taxonomy" id="1070528"/>
    <lineage>
        <taxon>unclassified sequences</taxon>
        <taxon>metagenomes</taxon>
        <taxon>organismal metagenomes</taxon>
    </lineage>
</organism>
<reference evidence="2" key="1">
    <citation type="journal article" date="2020" name="Nature">
        <title>Giant virus diversity and host interactions through global metagenomics.</title>
        <authorList>
            <person name="Schulz F."/>
            <person name="Roux S."/>
            <person name="Paez-Espino D."/>
            <person name="Jungbluth S."/>
            <person name="Walsh D.A."/>
            <person name="Denef V.J."/>
            <person name="McMahon K.D."/>
            <person name="Konstantinidis K.T."/>
            <person name="Eloe-Fadrosh E.A."/>
            <person name="Kyrpides N.C."/>
            <person name="Woyke T."/>
        </authorList>
    </citation>
    <scope>NUCLEOTIDE SEQUENCE</scope>
    <source>
        <strain evidence="2">GVMAG-S-1029409-49</strain>
    </source>
</reference>